<dbReference type="InterPro" id="IPR001387">
    <property type="entry name" value="Cro/C1-type_HTH"/>
</dbReference>
<dbReference type="GO" id="GO:0003677">
    <property type="term" value="F:DNA binding"/>
    <property type="evidence" value="ECO:0007669"/>
    <property type="project" value="InterPro"/>
</dbReference>
<feature type="region of interest" description="Disordered" evidence="1">
    <location>
        <begin position="127"/>
        <end position="154"/>
    </location>
</feature>
<dbReference type="SUPFAM" id="SSF47413">
    <property type="entry name" value="lambda repressor-like DNA-binding domains"/>
    <property type="match status" value="1"/>
</dbReference>
<organism evidence="3 4">
    <name type="scientific">Fusicatenibacter saccharivorans</name>
    <dbReference type="NCBI Taxonomy" id="1150298"/>
    <lineage>
        <taxon>Bacteria</taxon>
        <taxon>Bacillati</taxon>
        <taxon>Bacillota</taxon>
        <taxon>Clostridia</taxon>
        <taxon>Lachnospirales</taxon>
        <taxon>Lachnospiraceae</taxon>
        <taxon>Fusicatenibacter</taxon>
    </lineage>
</organism>
<reference evidence="3" key="1">
    <citation type="submission" date="2022-01" db="EMBL/GenBank/DDBJ databases">
        <title>Collection of gut derived symbiotic bacterial strains cultured from healthy donors.</title>
        <authorList>
            <person name="Lin H."/>
            <person name="Kohout C."/>
            <person name="Waligurski E."/>
            <person name="Pamer E.G."/>
        </authorList>
    </citation>
    <scope>NUCLEOTIDE SEQUENCE</scope>
    <source>
        <strain evidence="3">DFI.5.49</strain>
    </source>
</reference>
<proteinExistence type="predicted"/>
<dbReference type="EMBL" id="JAKNFS010000043">
    <property type="protein sequence ID" value="MCG4767328.1"/>
    <property type="molecule type" value="Genomic_DNA"/>
</dbReference>
<feature type="domain" description="HTH cro/C1-type" evidence="2">
    <location>
        <begin position="8"/>
        <end position="51"/>
    </location>
</feature>
<sequence>MSTINERLRDLRVACNLTQKEFGEIIGLSWGSVCQIETGRRNVTERHLHQIEIWPKKKVNMKWLRTGEGTSMFLDDPLEKKMLELKAVFGLNNAQFNLFKNFLQLPPASRDIISNYLESCFGNRVPDQKEKLPTSTKELETLEKRYKPQKEENA</sequence>
<evidence type="ECO:0000313" key="4">
    <source>
        <dbReference type="Proteomes" id="UP001199915"/>
    </source>
</evidence>
<dbReference type="PROSITE" id="PS50943">
    <property type="entry name" value="HTH_CROC1"/>
    <property type="match status" value="1"/>
</dbReference>
<evidence type="ECO:0000256" key="1">
    <source>
        <dbReference type="SAM" id="MobiDB-lite"/>
    </source>
</evidence>
<dbReference type="AlphaFoldDB" id="A0AAE3JW16"/>
<comment type="caution">
    <text evidence="3">The sequence shown here is derived from an EMBL/GenBank/DDBJ whole genome shotgun (WGS) entry which is preliminary data.</text>
</comment>
<accession>A0AAE3JW16</accession>
<gene>
    <name evidence="3" type="ORF">L0N21_17775</name>
</gene>
<protein>
    <submittedName>
        <fullName evidence="3">Helix-turn-helix domain-containing protein</fullName>
    </submittedName>
</protein>
<dbReference type="Gene3D" id="1.10.260.40">
    <property type="entry name" value="lambda repressor-like DNA-binding domains"/>
    <property type="match status" value="1"/>
</dbReference>
<dbReference type="Pfam" id="PF01381">
    <property type="entry name" value="HTH_3"/>
    <property type="match status" value="1"/>
</dbReference>
<dbReference type="Proteomes" id="UP001199915">
    <property type="component" value="Unassembled WGS sequence"/>
</dbReference>
<dbReference type="CDD" id="cd00093">
    <property type="entry name" value="HTH_XRE"/>
    <property type="match status" value="1"/>
</dbReference>
<evidence type="ECO:0000313" key="3">
    <source>
        <dbReference type="EMBL" id="MCG4767328.1"/>
    </source>
</evidence>
<dbReference type="InterPro" id="IPR010982">
    <property type="entry name" value="Lambda_DNA-bd_dom_sf"/>
</dbReference>
<name>A0AAE3JW16_9FIRM</name>
<dbReference type="RefSeq" id="WP_238033739.1">
    <property type="nucleotide sequence ID" value="NZ_JAKNFS010000043.1"/>
</dbReference>
<evidence type="ECO:0000259" key="2">
    <source>
        <dbReference type="PROSITE" id="PS50943"/>
    </source>
</evidence>